<evidence type="ECO:0000256" key="1">
    <source>
        <dbReference type="SAM" id="MobiDB-lite"/>
    </source>
</evidence>
<dbReference type="EMBL" id="KV722334">
    <property type="protein sequence ID" value="OCH95836.1"/>
    <property type="molecule type" value="Genomic_DNA"/>
</dbReference>
<organism evidence="2 3">
    <name type="scientific">Obba rivulosa</name>
    <dbReference type="NCBI Taxonomy" id="1052685"/>
    <lineage>
        <taxon>Eukaryota</taxon>
        <taxon>Fungi</taxon>
        <taxon>Dikarya</taxon>
        <taxon>Basidiomycota</taxon>
        <taxon>Agaricomycotina</taxon>
        <taxon>Agaricomycetes</taxon>
        <taxon>Polyporales</taxon>
        <taxon>Gelatoporiaceae</taxon>
        <taxon>Obba</taxon>
    </lineage>
</organism>
<keyword evidence="3" id="KW-1185">Reference proteome</keyword>
<name>A0A8E2DUD3_9APHY</name>
<dbReference type="Proteomes" id="UP000250043">
    <property type="component" value="Unassembled WGS sequence"/>
</dbReference>
<reference evidence="2 3" key="1">
    <citation type="submission" date="2016-07" db="EMBL/GenBank/DDBJ databases">
        <title>Draft genome of the white-rot fungus Obba rivulosa 3A-2.</title>
        <authorList>
            <consortium name="DOE Joint Genome Institute"/>
            <person name="Miettinen O."/>
            <person name="Riley R."/>
            <person name="Acob R."/>
            <person name="Barry K."/>
            <person name="Cullen D."/>
            <person name="De Vries R."/>
            <person name="Hainaut M."/>
            <person name="Hatakka A."/>
            <person name="Henrissat B."/>
            <person name="Hilden K."/>
            <person name="Kuo R."/>
            <person name="Labutti K."/>
            <person name="Lipzen A."/>
            <person name="Makela M.R."/>
            <person name="Sandor L."/>
            <person name="Spatafora J.W."/>
            <person name="Grigoriev I.V."/>
            <person name="Hibbett D.S."/>
        </authorList>
    </citation>
    <scope>NUCLEOTIDE SEQUENCE [LARGE SCALE GENOMIC DNA]</scope>
    <source>
        <strain evidence="2 3">3A-2</strain>
    </source>
</reference>
<feature type="region of interest" description="Disordered" evidence="1">
    <location>
        <begin position="1"/>
        <end position="26"/>
    </location>
</feature>
<evidence type="ECO:0000313" key="2">
    <source>
        <dbReference type="EMBL" id="OCH95836.1"/>
    </source>
</evidence>
<sequence length="177" mass="19156">MGYAVSTYGSGELRNPTSTKPNQPVRDRKTIRQHLADVATKAGESRISAALNRQRVCMSPGATKNYMVLPMSFRNRTPEIKLSGKSQLELTFDGTKSVKSWNPAVVDSLSGTLTPGIITGRPLRTPRTASDPFPSRFKAQGGSEVANGNGKVASGGQYEVRAEMKLEYHELLGNPFG</sequence>
<gene>
    <name evidence="2" type="ORF">OBBRIDRAFT_871619</name>
</gene>
<accession>A0A8E2DUD3</accession>
<evidence type="ECO:0000313" key="3">
    <source>
        <dbReference type="Proteomes" id="UP000250043"/>
    </source>
</evidence>
<protein>
    <submittedName>
        <fullName evidence="2">Uncharacterized protein</fullName>
    </submittedName>
</protein>
<proteinExistence type="predicted"/>
<dbReference type="AlphaFoldDB" id="A0A8E2DUD3"/>